<dbReference type="PANTHER" id="PTHR38454">
    <property type="entry name" value="INTEGRAL MEMBRANE PROTEIN-RELATED"/>
    <property type="match status" value="1"/>
</dbReference>
<organism evidence="2 3">
    <name type="scientific">[Ruminococcus] torques</name>
    <dbReference type="NCBI Taxonomy" id="33039"/>
    <lineage>
        <taxon>Bacteria</taxon>
        <taxon>Bacillati</taxon>
        <taxon>Bacillota</taxon>
        <taxon>Clostridia</taxon>
        <taxon>Lachnospirales</taxon>
        <taxon>Lachnospiraceae</taxon>
        <taxon>Mediterraneibacter</taxon>
    </lineage>
</organism>
<evidence type="ECO:0000313" key="3">
    <source>
        <dbReference type="Proteomes" id="UP000095787"/>
    </source>
</evidence>
<feature type="transmembrane region" description="Helical" evidence="1">
    <location>
        <begin position="246"/>
        <end position="263"/>
    </location>
</feature>
<dbReference type="EMBL" id="CYZO01000003">
    <property type="protein sequence ID" value="CUN58615.1"/>
    <property type="molecule type" value="Genomic_DNA"/>
</dbReference>
<feature type="transmembrane region" description="Helical" evidence="1">
    <location>
        <begin position="122"/>
        <end position="139"/>
    </location>
</feature>
<evidence type="ECO:0000313" key="2">
    <source>
        <dbReference type="EMBL" id="CUN58615.1"/>
    </source>
</evidence>
<protein>
    <submittedName>
        <fullName evidence="2">Predicted membrane protein</fullName>
    </submittedName>
</protein>
<feature type="transmembrane region" description="Helical" evidence="1">
    <location>
        <begin position="831"/>
        <end position="851"/>
    </location>
</feature>
<feature type="transmembrane region" description="Helical" evidence="1">
    <location>
        <begin position="216"/>
        <end position="234"/>
    </location>
</feature>
<dbReference type="AlphaFoldDB" id="A0A173Y6M3"/>
<dbReference type="Proteomes" id="UP000095787">
    <property type="component" value="Unassembled WGS sequence"/>
</dbReference>
<keyword evidence="1" id="KW-0472">Membrane</keyword>
<name>A0A173Y6M3_9FIRM</name>
<evidence type="ECO:0000256" key="1">
    <source>
        <dbReference type="SAM" id="Phobius"/>
    </source>
</evidence>
<reference evidence="2 3" key="1">
    <citation type="submission" date="2015-09" db="EMBL/GenBank/DDBJ databases">
        <authorList>
            <consortium name="Pathogen Informatics"/>
        </authorList>
    </citation>
    <scope>NUCLEOTIDE SEQUENCE [LARGE SCALE GENOMIC DNA]</scope>
    <source>
        <strain evidence="2 3">2789STDY5834841</strain>
    </source>
</reference>
<feature type="transmembrane region" description="Helical" evidence="1">
    <location>
        <begin position="297"/>
        <end position="317"/>
    </location>
</feature>
<gene>
    <name evidence="2" type="ORF">ERS852456_00289</name>
</gene>
<accession>A0A173Y6M3</accession>
<sequence length="868" mass="98336">MKKLIYPAALILLFIILTTTILPADAVYGSNTDWLSQHAALAETIRDACVEQHTLLPDWIDLGSGSSGYQFSYYGFLRPDILIGCLFPQVPMVYILIGYMLALYLASVLLCYMWLQSEDISPFFSFIGSVLFLTAGCLFHMHRQIMFVNYLPFLILAFLCVKKRKFRFLPLCMLLICLHSFYFAIAAFAAIGWYWLRTEKETFWKDSFFKRYIPSAVLSVCMAAALLLPTGLVLMEHRRSGGGFSLLKILELFGPNISMNGILFNEYGLGLTLICFYTILAGLNKKNPAKKEFFPDSVLFLSFGLFGIFSYILNGTLYARPKILIPFLPLFILHCVRYLKSAHTETDRVSSYPLYPFAVMLPLGLLWFSQVQFPWILIELGILFLFCLIQRRKQNLILQMFKNPRIFARVELLVYLLILIAPVGMYITTARKENWVKKADVSAKETYTKLAEIPMDPLYHFDSLTEPLANGNRAPEAKITRSSMYSSVTNSAYSDLYYDVLNTPIRINNRIALLTSDNPFMLHLLGVRYIETEKDHIPAGYTPLYSSAKDTVVAENKNVLPNVYFTSDTISEKEFDRFNQIEQLEAISRKTIIENTSTDTDSDVYLPGKFITPFAPKLSADGKLPDSLTIKKTADKYDIISKCQQSLTFYVENTGFGNILLLSFQVDNKTIDPVVIDINNIRNKLSGLFAPYPNGNNMFHYQFSADSDSGMTKLKVTFPKGHFTVSNVQWHLCNKHIFDDKNTITKAVCDSRTERSAFLSGTTVFSGSIHAESNGVLASAIPRQNGLELYIDGRRTDIIRVNKAFAGAHIEKGTHKIEFRFSPPGKQIGCIISLISLLCYLSYLIFTFGVFTSRKTQNITTAHHKNAL</sequence>
<feature type="transmembrane region" description="Helical" evidence="1">
    <location>
        <begin position="269"/>
        <end position="285"/>
    </location>
</feature>
<feature type="transmembrane region" description="Helical" evidence="1">
    <location>
        <begin position="145"/>
        <end position="161"/>
    </location>
</feature>
<feature type="transmembrane region" description="Helical" evidence="1">
    <location>
        <begin position="168"/>
        <end position="196"/>
    </location>
</feature>
<dbReference type="GeneID" id="97330452"/>
<dbReference type="Pfam" id="PF09586">
    <property type="entry name" value="YfhO"/>
    <property type="match status" value="1"/>
</dbReference>
<feature type="transmembrane region" description="Helical" evidence="1">
    <location>
        <begin position="373"/>
        <end position="389"/>
    </location>
</feature>
<dbReference type="RefSeq" id="WP_055158699.1">
    <property type="nucleotide sequence ID" value="NZ_CATVPX010000008.1"/>
</dbReference>
<dbReference type="PANTHER" id="PTHR38454:SF1">
    <property type="entry name" value="INTEGRAL MEMBRANE PROTEIN"/>
    <property type="match status" value="1"/>
</dbReference>
<feature type="transmembrane region" description="Helical" evidence="1">
    <location>
        <begin position="410"/>
        <end position="428"/>
    </location>
</feature>
<proteinExistence type="predicted"/>
<feature type="transmembrane region" description="Helical" evidence="1">
    <location>
        <begin position="92"/>
        <end position="115"/>
    </location>
</feature>
<keyword evidence="1" id="KW-0812">Transmembrane</keyword>
<keyword evidence="1" id="KW-1133">Transmembrane helix</keyword>
<dbReference type="InterPro" id="IPR018580">
    <property type="entry name" value="Uncharacterised_YfhO"/>
</dbReference>